<dbReference type="AlphaFoldDB" id="A0A1Y2G5N1"/>
<dbReference type="RefSeq" id="XP_021875418.1">
    <property type="nucleotide sequence ID" value="XM_022029525.1"/>
</dbReference>
<keyword evidence="2" id="KW-1185">Reference proteome</keyword>
<proteinExistence type="predicted"/>
<evidence type="ECO:0000313" key="2">
    <source>
        <dbReference type="Proteomes" id="UP000193648"/>
    </source>
</evidence>
<dbReference type="GeneID" id="33571368"/>
<protein>
    <recommendedName>
        <fullName evidence="3">F-box domain-containing protein</fullName>
    </recommendedName>
</protein>
<gene>
    <name evidence="1" type="ORF">BCR41DRAFT_416379</name>
</gene>
<dbReference type="InterPro" id="IPR032675">
    <property type="entry name" value="LRR_dom_sf"/>
</dbReference>
<organism evidence="1 2">
    <name type="scientific">Lobosporangium transversale</name>
    <dbReference type="NCBI Taxonomy" id="64571"/>
    <lineage>
        <taxon>Eukaryota</taxon>
        <taxon>Fungi</taxon>
        <taxon>Fungi incertae sedis</taxon>
        <taxon>Mucoromycota</taxon>
        <taxon>Mortierellomycotina</taxon>
        <taxon>Mortierellomycetes</taxon>
        <taxon>Mortierellales</taxon>
        <taxon>Mortierellaceae</taxon>
        <taxon>Lobosporangium</taxon>
    </lineage>
</organism>
<dbReference type="Proteomes" id="UP000193648">
    <property type="component" value="Unassembled WGS sequence"/>
</dbReference>
<dbReference type="OrthoDB" id="2449914at2759"/>
<comment type="caution">
    <text evidence="1">The sequence shown here is derived from an EMBL/GenBank/DDBJ whole genome shotgun (WGS) entry which is preliminary data.</text>
</comment>
<evidence type="ECO:0008006" key="3">
    <source>
        <dbReference type="Google" id="ProtNLM"/>
    </source>
</evidence>
<name>A0A1Y2G5N1_9FUNG</name>
<sequence length="239" mass="27710">MYSLKLDPLEIPEIVSLVGDFLSQADLVKCLRIPKTFYNALVSLVWKKVIISYSPCHAMKALKKHKETIELDSIQLDIRDDEVDLFFQLCKRLRCLDMEDTNLARLPLNFLDDDTDTFIFPNVTALRCEHVAISKAPYPHTPWYCLGMWIRRRPGLRSLDSEIKDKDMAAILRRMTALRRLHVSRCEVGPFTMRESLVGDQEAWDHGQEVRKLCDTIEALELNTQSAVPDRMQVFLERS</sequence>
<dbReference type="InParanoid" id="A0A1Y2G5N1"/>
<dbReference type="EMBL" id="MCFF01000081">
    <property type="protein sequence ID" value="ORY95977.1"/>
    <property type="molecule type" value="Genomic_DNA"/>
</dbReference>
<dbReference type="Gene3D" id="3.80.10.10">
    <property type="entry name" value="Ribonuclease Inhibitor"/>
    <property type="match status" value="1"/>
</dbReference>
<accession>A0A1Y2G5N1</accession>
<evidence type="ECO:0000313" key="1">
    <source>
        <dbReference type="EMBL" id="ORY95977.1"/>
    </source>
</evidence>
<reference evidence="1 2" key="1">
    <citation type="submission" date="2016-07" db="EMBL/GenBank/DDBJ databases">
        <title>Pervasive Adenine N6-methylation of Active Genes in Fungi.</title>
        <authorList>
            <consortium name="DOE Joint Genome Institute"/>
            <person name="Mondo S.J."/>
            <person name="Dannebaum R.O."/>
            <person name="Kuo R.C."/>
            <person name="Labutti K."/>
            <person name="Haridas S."/>
            <person name="Kuo A."/>
            <person name="Salamov A."/>
            <person name="Ahrendt S.R."/>
            <person name="Lipzen A."/>
            <person name="Sullivan W."/>
            <person name="Andreopoulos W.B."/>
            <person name="Clum A."/>
            <person name="Lindquist E."/>
            <person name="Daum C."/>
            <person name="Ramamoorthy G.K."/>
            <person name="Gryganskyi A."/>
            <person name="Culley D."/>
            <person name="Magnuson J.K."/>
            <person name="James T.Y."/>
            <person name="O'Malley M.A."/>
            <person name="Stajich J.E."/>
            <person name="Spatafora J.W."/>
            <person name="Visel A."/>
            <person name="Grigoriev I.V."/>
        </authorList>
    </citation>
    <scope>NUCLEOTIDE SEQUENCE [LARGE SCALE GENOMIC DNA]</scope>
    <source>
        <strain evidence="1 2">NRRL 3116</strain>
    </source>
</reference>